<sequence length="122" mass="13474">MMKVLSRLHFLKRVCPLLVVLLVACSNGEREDALRSFEVGEGLALETLKHAADQGGVDIVFSAEVVKGVQTRAIEGTLPPEQAFLRMLEDSPLTVVRHRESGVYLIQRRLPEPQGESIQAPN</sequence>
<evidence type="ECO:0000259" key="4">
    <source>
        <dbReference type="SMART" id="SM00965"/>
    </source>
</evidence>
<organism evidence="5 6">
    <name type="scientific">Pelagicoccus mobilis</name>
    <dbReference type="NCBI Taxonomy" id="415221"/>
    <lineage>
        <taxon>Bacteria</taxon>
        <taxon>Pseudomonadati</taxon>
        <taxon>Verrucomicrobiota</taxon>
        <taxon>Opitutia</taxon>
        <taxon>Puniceicoccales</taxon>
        <taxon>Pelagicoccaceae</taxon>
        <taxon>Pelagicoccus</taxon>
    </lineage>
</organism>
<dbReference type="Gene3D" id="3.55.50.30">
    <property type="match status" value="1"/>
</dbReference>
<protein>
    <submittedName>
        <fullName evidence="5">STN domain-containing protein</fullName>
    </submittedName>
</protein>
<dbReference type="InterPro" id="IPR011662">
    <property type="entry name" value="Secretin/TonB_short_N"/>
</dbReference>
<keyword evidence="2" id="KW-0472">Membrane</keyword>
<dbReference type="Proteomes" id="UP000617628">
    <property type="component" value="Unassembled WGS sequence"/>
</dbReference>
<evidence type="ECO:0000256" key="2">
    <source>
        <dbReference type="ARBA" id="ARBA00023136"/>
    </source>
</evidence>
<reference evidence="5" key="1">
    <citation type="submission" date="2021-01" db="EMBL/GenBank/DDBJ databases">
        <title>Modified the classification status of verrucomicrobia.</title>
        <authorList>
            <person name="Feng X."/>
        </authorList>
    </citation>
    <scope>NUCLEOTIDE SEQUENCE</scope>
    <source>
        <strain evidence="5">KCTC 13126</strain>
    </source>
</reference>
<comment type="caution">
    <text evidence="5">The sequence shown here is derived from an EMBL/GenBank/DDBJ whole genome shotgun (WGS) entry which is preliminary data.</text>
</comment>
<keyword evidence="6" id="KW-1185">Reference proteome</keyword>
<gene>
    <name evidence="5" type="ORF">JIN87_24300</name>
</gene>
<dbReference type="PROSITE" id="PS51257">
    <property type="entry name" value="PROKAR_LIPOPROTEIN"/>
    <property type="match status" value="1"/>
</dbReference>
<name>A0A934VTS4_9BACT</name>
<evidence type="ECO:0000256" key="3">
    <source>
        <dbReference type="ARBA" id="ARBA00023237"/>
    </source>
</evidence>
<dbReference type="GO" id="GO:0019867">
    <property type="term" value="C:outer membrane"/>
    <property type="evidence" value="ECO:0007669"/>
    <property type="project" value="InterPro"/>
</dbReference>
<dbReference type="RefSeq" id="WP_200358527.1">
    <property type="nucleotide sequence ID" value="NZ_JAENIL010000067.1"/>
</dbReference>
<proteinExistence type="predicted"/>
<feature type="domain" description="Secretin/TonB short N-terminal" evidence="4">
    <location>
        <begin position="57"/>
        <end position="109"/>
    </location>
</feature>
<evidence type="ECO:0000313" key="6">
    <source>
        <dbReference type="Proteomes" id="UP000617628"/>
    </source>
</evidence>
<evidence type="ECO:0000313" key="5">
    <source>
        <dbReference type="EMBL" id="MBK1880028.1"/>
    </source>
</evidence>
<dbReference type="EMBL" id="JAENIL010000067">
    <property type="protein sequence ID" value="MBK1880028.1"/>
    <property type="molecule type" value="Genomic_DNA"/>
</dbReference>
<dbReference type="AlphaFoldDB" id="A0A934VTS4"/>
<dbReference type="Pfam" id="PF07660">
    <property type="entry name" value="STN"/>
    <property type="match status" value="1"/>
</dbReference>
<keyword evidence="3" id="KW-0998">Cell outer membrane</keyword>
<accession>A0A934VTS4</accession>
<keyword evidence="1" id="KW-0813">Transport</keyword>
<dbReference type="SMART" id="SM00965">
    <property type="entry name" value="STN"/>
    <property type="match status" value="1"/>
</dbReference>
<evidence type="ECO:0000256" key="1">
    <source>
        <dbReference type="ARBA" id="ARBA00022448"/>
    </source>
</evidence>